<proteinExistence type="predicted"/>
<keyword evidence="2" id="KW-1185">Reference proteome</keyword>
<name>A0A343LE87_9CAUD</name>
<dbReference type="KEGG" id="vg:55605544"/>
<sequence length="84" mass="9977">MRKSKRYSIKIVKSKMRGDDQEKIVENKTLEELIEYFSYTLSIANFGRDNSQNPKTIKSFVSKLQKGYDKKEARCYDRTFVELI</sequence>
<evidence type="ECO:0000313" key="1">
    <source>
        <dbReference type="EMBL" id="ATN94997.1"/>
    </source>
</evidence>
<dbReference type="RefSeq" id="YP_009835472.1">
    <property type="nucleotide sequence ID" value="NC_048678.1"/>
</dbReference>
<dbReference type="GeneID" id="55605544"/>
<dbReference type="EMBL" id="MF974396">
    <property type="protein sequence ID" value="ATN94997.1"/>
    <property type="molecule type" value="Genomic_DNA"/>
</dbReference>
<dbReference type="Proteomes" id="UP000259602">
    <property type="component" value="Segment"/>
</dbReference>
<organism evidence="1 2">
    <name type="scientific">Leptospira phage LE3</name>
    <dbReference type="NCBI Taxonomy" id="2041382"/>
    <lineage>
        <taxon>Viruses</taxon>
        <taxon>Duplodnaviria</taxon>
        <taxon>Heunggongvirae</taxon>
        <taxon>Uroviricota</taxon>
        <taxon>Caudoviricetes</taxon>
        <taxon>Nylescharonvirus</taxon>
        <taxon>Nylescharonvirus LE3</taxon>
    </lineage>
</organism>
<accession>A0A343LE87</accession>
<evidence type="ECO:0000313" key="2">
    <source>
        <dbReference type="Proteomes" id="UP000259602"/>
    </source>
</evidence>
<protein>
    <submittedName>
        <fullName evidence="1">Uncharacterized protein</fullName>
    </submittedName>
</protein>
<reference evidence="1 2" key="1">
    <citation type="journal article" date="2018" name="Sci. Rep.">
        <title>Characterization of LE3 and LE4, the only lytic phages known to infect the spirochete Leptospira.</title>
        <authorList>
            <person name="Schiettekatte O."/>
            <person name="Vincent A.T."/>
            <person name="Malosse C."/>
            <person name="Lechat P."/>
            <person name="Chamot-Rooke J."/>
            <person name="Veyrier F.J."/>
            <person name="Picardeau M."/>
            <person name="Bourhy P."/>
        </authorList>
    </citation>
    <scope>NUCLEOTIDE SEQUENCE [LARGE SCALE GENOMIC DNA]</scope>
</reference>